<keyword evidence="1" id="KW-0812">Transmembrane</keyword>
<evidence type="ECO:0000313" key="2">
    <source>
        <dbReference type="EMBL" id="SHN88231.1"/>
    </source>
</evidence>
<evidence type="ECO:0008006" key="4">
    <source>
        <dbReference type="Google" id="ProtNLM"/>
    </source>
</evidence>
<accession>A0A1M7UYW7</accession>
<reference evidence="2 3" key="1">
    <citation type="submission" date="2016-12" db="EMBL/GenBank/DDBJ databases">
        <authorList>
            <person name="Song W.-J."/>
            <person name="Kurnit D.M."/>
        </authorList>
    </citation>
    <scope>NUCLEOTIDE SEQUENCE [LARGE SCALE GENOMIC DNA]</scope>
    <source>
        <strain evidence="2 3">DSM 43162</strain>
    </source>
</reference>
<keyword evidence="1" id="KW-1133">Transmembrane helix</keyword>
<feature type="transmembrane region" description="Helical" evidence="1">
    <location>
        <begin position="40"/>
        <end position="58"/>
    </location>
</feature>
<dbReference type="AlphaFoldDB" id="A0A1M7UYW7"/>
<name>A0A1M7UYW7_9ACTN</name>
<dbReference type="EMBL" id="FRDM01000042">
    <property type="protein sequence ID" value="SHN88231.1"/>
    <property type="molecule type" value="Genomic_DNA"/>
</dbReference>
<dbReference type="InterPro" id="IPR021401">
    <property type="entry name" value="DUF3040"/>
</dbReference>
<keyword evidence="1" id="KW-0472">Membrane</keyword>
<sequence>MDDDAVLRALGEDLARNDPDLAARLTAGPGVRVRPPGRGAFWFVLVAAVVAVAAPFLIGPAAFGVMALLVLIGCPFAISHCLPCTPDRPDDDPQS</sequence>
<protein>
    <recommendedName>
        <fullName evidence="4">DUF3040 domain-containing protein</fullName>
    </recommendedName>
</protein>
<evidence type="ECO:0000313" key="3">
    <source>
        <dbReference type="Proteomes" id="UP000184428"/>
    </source>
</evidence>
<dbReference type="Proteomes" id="UP000184428">
    <property type="component" value="Unassembled WGS sequence"/>
</dbReference>
<dbReference type="Pfam" id="PF11239">
    <property type="entry name" value="DUF3040"/>
    <property type="match status" value="1"/>
</dbReference>
<gene>
    <name evidence="2" type="ORF">SAMN05660350_04412</name>
</gene>
<organism evidence="2 3">
    <name type="scientific">Geodermatophilus obscurus</name>
    <dbReference type="NCBI Taxonomy" id="1861"/>
    <lineage>
        <taxon>Bacteria</taxon>
        <taxon>Bacillati</taxon>
        <taxon>Actinomycetota</taxon>
        <taxon>Actinomycetes</taxon>
        <taxon>Geodermatophilales</taxon>
        <taxon>Geodermatophilaceae</taxon>
        <taxon>Geodermatophilus</taxon>
    </lineage>
</organism>
<proteinExistence type="predicted"/>
<dbReference type="RefSeq" id="WP_072920790.1">
    <property type="nucleotide sequence ID" value="NZ_FRDM01000042.1"/>
</dbReference>
<evidence type="ECO:0000256" key="1">
    <source>
        <dbReference type="SAM" id="Phobius"/>
    </source>
</evidence>